<name>A0A512DRX1_9PROT</name>
<dbReference type="PANTHER" id="PTHR13847:SF281">
    <property type="entry name" value="FAD DEPENDENT OXIDOREDUCTASE DOMAIN-CONTAINING PROTEIN"/>
    <property type="match status" value="1"/>
</dbReference>
<dbReference type="InterPro" id="IPR006076">
    <property type="entry name" value="FAD-dep_OxRdtase"/>
</dbReference>
<keyword evidence="4" id="KW-1185">Reference proteome</keyword>
<dbReference type="PANTHER" id="PTHR13847">
    <property type="entry name" value="SARCOSINE DEHYDROGENASE-RELATED"/>
    <property type="match status" value="1"/>
</dbReference>
<dbReference type="Proteomes" id="UP000321523">
    <property type="component" value="Unassembled WGS sequence"/>
</dbReference>
<proteinExistence type="predicted"/>
<evidence type="ECO:0000256" key="1">
    <source>
        <dbReference type="ARBA" id="ARBA00023002"/>
    </source>
</evidence>
<dbReference type="GO" id="GO:0005737">
    <property type="term" value="C:cytoplasm"/>
    <property type="evidence" value="ECO:0007669"/>
    <property type="project" value="TreeGrafter"/>
</dbReference>
<dbReference type="Gene3D" id="3.30.9.10">
    <property type="entry name" value="D-Amino Acid Oxidase, subunit A, domain 2"/>
    <property type="match status" value="1"/>
</dbReference>
<dbReference type="RefSeq" id="WP_044429086.1">
    <property type="nucleotide sequence ID" value="NZ_BJYZ01000013.1"/>
</dbReference>
<dbReference type="EMBL" id="BJYZ01000013">
    <property type="protein sequence ID" value="GEO38960.1"/>
    <property type="molecule type" value="Genomic_DNA"/>
</dbReference>
<dbReference type="GO" id="GO:0016491">
    <property type="term" value="F:oxidoreductase activity"/>
    <property type="evidence" value="ECO:0007669"/>
    <property type="project" value="UniProtKB-KW"/>
</dbReference>
<keyword evidence="1" id="KW-0560">Oxidoreductase</keyword>
<comment type="caution">
    <text evidence="3">The sequence shown here is derived from an EMBL/GenBank/DDBJ whole genome shotgun (WGS) entry which is preliminary data.</text>
</comment>
<dbReference type="Gene3D" id="3.50.50.60">
    <property type="entry name" value="FAD/NAD(P)-binding domain"/>
    <property type="match status" value="1"/>
</dbReference>
<dbReference type="InterPro" id="IPR036188">
    <property type="entry name" value="FAD/NAD-bd_sf"/>
</dbReference>
<evidence type="ECO:0000259" key="2">
    <source>
        <dbReference type="Pfam" id="PF01266"/>
    </source>
</evidence>
<organism evidence="3 4">
    <name type="scientific">Skermanella aerolata</name>
    <dbReference type="NCBI Taxonomy" id="393310"/>
    <lineage>
        <taxon>Bacteria</taxon>
        <taxon>Pseudomonadati</taxon>
        <taxon>Pseudomonadota</taxon>
        <taxon>Alphaproteobacteria</taxon>
        <taxon>Rhodospirillales</taxon>
        <taxon>Azospirillaceae</taxon>
        <taxon>Skermanella</taxon>
    </lineage>
</organism>
<evidence type="ECO:0000313" key="3">
    <source>
        <dbReference type="EMBL" id="GEO38960.1"/>
    </source>
</evidence>
<dbReference type="AlphaFoldDB" id="A0A512DRX1"/>
<sequence length="425" mass="46225">MAGRLHPRSWYADTALPQPDHPELDGEIRCDVCVVGGGYTGLSTALNLAERGYDVVVLEAEKIGWGASGRNGGQIVTAYNPPMGTMAGWVGKDDARLLWELGEESKTILRDRVARHRIDCDLRWGYVMAALKQRQMTGLREMESEWRNDYGYGEARPLDRAEIRSMVASDAYVGGLFDGGSGQLHPLNYAIGLGSAAAEAGARIFEGSRVLRIETGASPAAHTAAGVVRARYMVLAGNAYLGRLAPELAAKIMPVATYMIATEPLGEKRAAELIPCGHAVADVNFVLNYYRRSPDHRLLFGGGVSYSALDRPDLKRLLRKTMLRYFPQLADTRIDHCWGGNVAITMNRTPHFGRLGDNVFFAHGYSGHGVALTGLAGKLIAEAVGGTAERFDVFARLPHASFPGGAARTPLLVLAMAWFRLRDLL</sequence>
<gene>
    <name evidence="3" type="ORF">SAE02_31080</name>
</gene>
<accession>A0A512DRX1</accession>
<evidence type="ECO:0000313" key="4">
    <source>
        <dbReference type="Proteomes" id="UP000321523"/>
    </source>
</evidence>
<reference evidence="3 4" key="1">
    <citation type="submission" date="2019-07" db="EMBL/GenBank/DDBJ databases">
        <title>Whole genome shotgun sequence of Skermanella aerolata NBRC 106429.</title>
        <authorList>
            <person name="Hosoyama A."/>
            <person name="Uohara A."/>
            <person name="Ohji S."/>
            <person name="Ichikawa N."/>
        </authorList>
    </citation>
    <scope>NUCLEOTIDE SEQUENCE [LARGE SCALE GENOMIC DNA]</scope>
    <source>
        <strain evidence="3 4">NBRC 106429</strain>
    </source>
</reference>
<protein>
    <submittedName>
        <fullName evidence="3">Oxidoreductase</fullName>
    </submittedName>
</protein>
<dbReference type="SUPFAM" id="SSF51971">
    <property type="entry name" value="Nucleotide-binding domain"/>
    <property type="match status" value="1"/>
</dbReference>
<dbReference type="Pfam" id="PF01266">
    <property type="entry name" value="DAO"/>
    <property type="match status" value="1"/>
</dbReference>
<feature type="domain" description="FAD dependent oxidoreductase" evidence="2">
    <location>
        <begin position="31"/>
        <end position="382"/>
    </location>
</feature>